<organism evidence="4 5">
    <name type="scientific">Erythranthe guttata</name>
    <name type="common">Yellow monkey flower</name>
    <name type="synonym">Mimulus guttatus</name>
    <dbReference type="NCBI Taxonomy" id="4155"/>
    <lineage>
        <taxon>Eukaryota</taxon>
        <taxon>Viridiplantae</taxon>
        <taxon>Streptophyta</taxon>
        <taxon>Embryophyta</taxon>
        <taxon>Tracheophyta</taxon>
        <taxon>Spermatophyta</taxon>
        <taxon>Magnoliopsida</taxon>
        <taxon>eudicotyledons</taxon>
        <taxon>Gunneridae</taxon>
        <taxon>Pentapetalae</taxon>
        <taxon>asterids</taxon>
        <taxon>lamiids</taxon>
        <taxon>Lamiales</taxon>
        <taxon>Phrymaceae</taxon>
        <taxon>Erythranthe</taxon>
    </lineage>
</organism>
<evidence type="ECO:0000313" key="4">
    <source>
        <dbReference type="EMBL" id="EYU46483.1"/>
    </source>
</evidence>
<keyword evidence="3" id="KW-0722">Serine protease inhibitor</keyword>
<dbReference type="Pfam" id="PF00280">
    <property type="entry name" value="potato_inhibit"/>
    <property type="match status" value="1"/>
</dbReference>
<evidence type="ECO:0000313" key="5">
    <source>
        <dbReference type="Proteomes" id="UP000030748"/>
    </source>
</evidence>
<dbReference type="PANTHER" id="PTHR33091">
    <property type="entry name" value="PROTEIN, PUTATIVE, EXPRESSED-RELATED"/>
    <property type="match status" value="1"/>
</dbReference>
<evidence type="ECO:0000256" key="2">
    <source>
        <dbReference type="ARBA" id="ARBA00022690"/>
    </source>
</evidence>
<name>A0A022S3J5_ERYGU</name>
<dbReference type="EMBL" id="KI630171">
    <property type="protein sequence ID" value="EYU46483.1"/>
    <property type="molecule type" value="Genomic_DNA"/>
</dbReference>
<dbReference type="GO" id="GO:0004867">
    <property type="term" value="F:serine-type endopeptidase inhibitor activity"/>
    <property type="evidence" value="ECO:0007669"/>
    <property type="project" value="UniProtKB-KW"/>
</dbReference>
<keyword evidence="5" id="KW-1185">Reference proteome</keyword>
<dbReference type="STRING" id="4155.A0A022S3J5"/>
<evidence type="ECO:0000256" key="1">
    <source>
        <dbReference type="ARBA" id="ARBA00008210"/>
    </source>
</evidence>
<dbReference type="PhylomeDB" id="A0A022S3J5"/>
<dbReference type="eggNOG" id="ENOG502SAT0">
    <property type="taxonomic scope" value="Eukaryota"/>
</dbReference>
<dbReference type="PRINTS" id="PR00292">
    <property type="entry name" value="POTATOINHBTR"/>
</dbReference>
<protein>
    <submittedName>
        <fullName evidence="4">Uncharacterized protein</fullName>
    </submittedName>
</protein>
<comment type="similarity">
    <text evidence="1">Belongs to the protease inhibitor I13 (potato type I serine protease inhibitor) family.</text>
</comment>
<dbReference type="InterPro" id="IPR000864">
    <property type="entry name" value="Prot_inh_pot1"/>
</dbReference>
<dbReference type="PANTHER" id="PTHR33091:SF109">
    <property type="entry name" value="PROTEINASE INHIBITOR"/>
    <property type="match status" value="1"/>
</dbReference>
<proteinExistence type="inferred from homology"/>
<gene>
    <name evidence="4" type="ORF">MIMGU_mgv1a023325mg</name>
</gene>
<reference evidence="4 5" key="1">
    <citation type="journal article" date="2013" name="Proc. Natl. Acad. Sci. U.S.A.">
        <title>Fine-scale variation in meiotic recombination in Mimulus inferred from population shotgun sequencing.</title>
        <authorList>
            <person name="Hellsten U."/>
            <person name="Wright K.M."/>
            <person name="Jenkins J."/>
            <person name="Shu S."/>
            <person name="Yuan Y."/>
            <person name="Wessler S.R."/>
            <person name="Schmutz J."/>
            <person name="Willis J.H."/>
            <person name="Rokhsar D.S."/>
        </authorList>
    </citation>
    <scope>NUCLEOTIDE SEQUENCE [LARGE SCALE GENOMIC DNA]</scope>
    <source>
        <strain evidence="5">cv. DUN x IM62</strain>
    </source>
</reference>
<sequence>MANCPPGKSMWPELVRANGDAAATVIERQNRNVNAIVVREGTSVTEDLRCDRVWVWVNASNVVVRVPRIG</sequence>
<accession>A0A022S3J5</accession>
<dbReference type="AlphaFoldDB" id="A0A022S3J5"/>
<keyword evidence="2" id="KW-0646">Protease inhibitor</keyword>
<dbReference type="GO" id="GO:0009611">
    <property type="term" value="P:response to wounding"/>
    <property type="evidence" value="ECO:0007669"/>
    <property type="project" value="InterPro"/>
</dbReference>
<dbReference type="SUPFAM" id="SSF54654">
    <property type="entry name" value="CI-2 family of serine protease inhibitors"/>
    <property type="match status" value="1"/>
</dbReference>
<evidence type="ECO:0000256" key="3">
    <source>
        <dbReference type="ARBA" id="ARBA00022900"/>
    </source>
</evidence>
<dbReference type="InterPro" id="IPR036354">
    <property type="entry name" value="Prot_inh_pot1_sf"/>
</dbReference>
<dbReference type="Proteomes" id="UP000030748">
    <property type="component" value="Unassembled WGS sequence"/>
</dbReference>
<dbReference type="Gene3D" id="3.30.10.10">
    <property type="entry name" value="Trypsin Inhibitor V, subunit A"/>
    <property type="match status" value="1"/>
</dbReference>